<dbReference type="InterPro" id="IPR007568">
    <property type="entry name" value="RTA1"/>
</dbReference>
<organism evidence="10 11">
    <name type="scientific">Ambrosiozyma monospora</name>
    <name type="common">Yeast</name>
    <name type="synonym">Endomycopsis monosporus</name>
    <dbReference type="NCBI Taxonomy" id="43982"/>
    <lineage>
        <taxon>Eukaryota</taxon>
        <taxon>Fungi</taxon>
        <taxon>Dikarya</taxon>
        <taxon>Ascomycota</taxon>
        <taxon>Saccharomycotina</taxon>
        <taxon>Pichiomycetes</taxon>
        <taxon>Pichiales</taxon>
        <taxon>Pichiaceae</taxon>
        <taxon>Ambrosiozyma</taxon>
    </lineage>
</organism>
<dbReference type="PANTHER" id="PTHR31465:SF9">
    <property type="entry name" value="SPHINGOID LONG-CHAIN BASE TRANSPORTER RSB1"/>
    <property type="match status" value="1"/>
</dbReference>
<dbReference type="PANTHER" id="PTHR31465">
    <property type="entry name" value="PROTEIN RTA1-RELATED"/>
    <property type="match status" value="1"/>
</dbReference>
<dbReference type="OrthoDB" id="3358017at2759"/>
<accession>A0A9W6YUP4</accession>
<keyword evidence="11" id="KW-1185">Reference proteome</keyword>
<comment type="caution">
    <text evidence="10">The sequence shown here is derived from an EMBL/GenBank/DDBJ whole genome shotgun (WGS) entry which is preliminary data.</text>
</comment>
<dbReference type="GO" id="GO:0005886">
    <property type="term" value="C:plasma membrane"/>
    <property type="evidence" value="ECO:0007669"/>
    <property type="project" value="UniProtKB-SubCell"/>
</dbReference>
<keyword evidence="5" id="KW-0445">Lipid transport</keyword>
<keyword evidence="5" id="KW-0813">Transport</keyword>
<evidence type="ECO:0000313" key="11">
    <source>
        <dbReference type="Proteomes" id="UP001165063"/>
    </source>
</evidence>
<evidence type="ECO:0000256" key="7">
    <source>
        <dbReference type="ARBA" id="ARBA00037472"/>
    </source>
</evidence>
<feature type="transmembrane region" description="Helical" evidence="9">
    <location>
        <begin position="21"/>
        <end position="42"/>
    </location>
</feature>
<evidence type="ECO:0000256" key="1">
    <source>
        <dbReference type="ARBA" id="ARBA00004651"/>
    </source>
</evidence>
<protein>
    <recommendedName>
        <fullName evidence="8">Sphingoid long-chain base transporter RSB1</fullName>
    </recommendedName>
</protein>
<feature type="transmembrane region" description="Helical" evidence="9">
    <location>
        <begin position="89"/>
        <end position="110"/>
    </location>
</feature>
<evidence type="ECO:0000256" key="8">
    <source>
        <dbReference type="ARBA" id="ARBA00041117"/>
    </source>
</evidence>
<reference evidence="10" key="1">
    <citation type="submission" date="2023-04" db="EMBL/GenBank/DDBJ databases">
        <title>Ambrosiozyma monospora NBRC 1965.</title>
        <authorList>
            <person name="Ichikawa N."/>
            <person name="Sato H."/>
            <person name="Tonouchi N."/>
        </authorList>
    </citation>
    <scope>NUCLEOTIDE SEQUENCE</scope>
    <source>
        <strain evidence="10">NBRC 1965</strain>
    </source>
</reference>
<feature type="transmembrane region" description="Helical" evidence="9">
    <location>
        <begin position="205"/>
        <end position="229"/>
    </location>
</feature>
<feature type="transmembrane region" description="Helical" evidence="9">
    <location>
        <begin position="164"/>
        <end position="184"/>
    </location>
</feature>
<proteinExistence type="inferred from homology"/>
<gene>
    <name evidence="10" type="ORF">Amon01_000234400</name>
</gene>
<dbReference type="Proteomes" id="UP001165063">
    <property type="component" value="Unassembled WGS sequence"/>
</dbReference>
<name>A0A9W6YUP4_AMBMO</name>
<feature type="transmembrane region" description="Helical" evidence="9">
    <location>
        <begin position="49"/>
        <end position="69"/>
    </location>
</feature>
<dbReference type="EMBL" id="BSXU01000839">
    <property type="protein sequence ID" value="GMG21913.1"/>
    <property type="molecule type" value="Genomic_DNA"/>
</dbReference>
<evidence type="ECO:0000256" key="9">
    <source>
        <dbReference type="SAM" id="Phobius"/>
    </source>
</evidence>
<keyword evidence="4 9" id="KW-1133">Transmembrane helix</keyword>
<comment type="function">
    <text evidence="7">Catalyzes the ATP-dependent translocation of sphingoid long-chain bases (LCBs) from the cytoplasmic site toward the extracytoplasmic side of the membrane (flip-flop). Involved in the establishment of the functional lipid asymmetry of the plasma membrane. Regulates intracellular levels of LCBs, sphingolipid precursors that are growth inhibitory at increased levels.</text>
</comment>
<evidence type="ECO:0000256" key="6">
    <source>
        <dbReference type="ARBA" id="ARBA00023136"/>
    </source>
</evidence>
<comment type="subcellular location">
    <subcellularLocation>
        <location evidence="1">Cell membrane</location>
        <topology evidence="1">Multi-pass membrane protein</topology>
    </subcellularLocation>
</comment>
<dbReference type="Pfam" id="PF04479">
    <property type="entry name" value="RTA1"/>
    <property type="match status" value="1"/>
</dbReference>
<dbReference type="AlphaFoldDB" id="A0A9W6YUP4"/>
<dbReference type="GO" id="GO:0000324">
    <property type="term" value="C:fungal-type vacuole"/>
    <property type="evidence" value="ECO:0007669"/>
    <property type="project" value="TreeGrafter"/>
</dbReference>
<feature type="transmembrane region" description="Helical" evidence="9">
    <location>
        <begin position="241"/>
        <end position="267"/>
    </location>
</feature>
<evidence type="ECO:0000313" key="10">
    <source>
        <dbReference type="EMBL" id="GMG21913.1"/>
    </source>
</evidence>
<evidence type="ECO:0000256" key="3">
    <source>
        <dbReference type="ARBA" id="ARBA00022692"/>
    </source>
</evidence>
<comment type="similarity">
    <text evidence="2">Belongs to the lipid-translocating exporter (LTE) (TC 9.A.26.1) family.</text>
</comment>
<keyword evidence="3 9" id="KW-0812">Transmembrane</keyword>
<evidence type="ECO:0000256" key="5">
    <source>
        <dbReference type="ARBA" id="ARBA00023055"/>
    </source>
</evidence>
<dbReference type="GO" id="GO:0006869">
    <property type="term" value="P:lipid transport"/>
    <property type="evidence" value="ECO:0007669"/>
    <property type="project" value="UniProtKB-KW"/>
</dbReference>
<sequence>MQDYLNTQHQMVNFYGFSPNFSANLAFAVIWGVIIGIQLILTRRTKERAFGVSMIIRCVSEFIGFIGRVKLHANADDFGNYYMASLGTLISPVFFMAAFYDCFVALVIIYGENYSFPFMRPAIRYRKVFLWMDVAAFILQATGGSLVSYKIYSGLKVMLAGLSLQAFTILIFILTIITFFARVNSKRDDIDEQYQDIRKSTMFRCVLYSMFISVVLLYIRCFYRLAVIAGPWGNSAMKNEVLFLVLDSGCCTVVGILLTVFFPGFILMKIRKHDMTDEGKCEDPEEHALDRNTLSSHETL</sequence>
<keyword evidence="6 9" id="KW-0472">Membrane</keyword>
<evidence type="ECO:0000256" key="2">
    <source>
        <dbReference type="ARBA" id="ARBA00009969"/>
    </source>
</evidence>
<evidence type="ECO:0000256" key="4">
    <source>
        <dbReference type="ARBA" id="ARBA00022989"/>
    </source>
</evidence>
<feature type="transmembrane region" description="Helical" evidence="9">
    <location>
        <begin position="130"/>
        <end position="152"/>
    </location>
</feature>